<sequence>MAKEDDRLYLLTYIENRFGIPEALFDDYLLFSTKKSWLLIKRSLQIETASRLKVSKVGLRAFQRIGSFVKPTTRFIQTFGRFASKAKLQINMTQLQTLLGGGEIPVDLKLDNGYVVLAIRANRVLGLGFLINGKIRSQLPKKEIRSAMLLENSQIIESLSWESNQIEKILDRKLENQED</sequence>
<dbReference type="EMBL" id="JACNJD010000316">
    <property type="protein sequence ID" value="MBC8178801.1"/>
    <property type="molecule type" value="Genomic_DNA"/>
</dbReference>
<evidence type="ECO:0000313" key="1">
    <source>
        <dbReference type="EMBL" id="MBC8178801.1"/>
    </source>
</evidence>
<evidence type="ECO:0000313" key="2">
    <source>
        <dbReference type="Proteomes" id="UP000650524"/>
    </source>
</evidence>
<evidence type="ECO:0008006" key="3">
    <source>
        <dbReference type="Google" id="ProtNLM"/>
    </source>
</evidence>
<organism evidence="1 2">
    <name type="scientific">Candidatus Desulfacyla euxinica</name>
    <dbReference type="NCBI Taxonomy" id="2841693"/>
    <lineage>
        <taxon>Bacteria</taxon>
        <taxon>Deltaproteobacteria</taxon>
        <taxon>Candidatus Desulfacyla</taxon>
    </lineage>
</organism>
<proteinExistence type="predicted"/>
<reference evidence="1 2" key="1">
    <citation type="submission" date="2020-08" db="EMBL/GenBank/DDBJ databases">
        <title>Bridging the membrane lipid divide: bacteria of the FCB group superphylum have the potential to synthesize archaeal ether lipids.</title>
        <authorList>
            <person name="Villanueva L."/>
            <person name="Von Meijenfeldt F.A.B."/>
            <person name="Westbye A.B."/>
            <person name="Yadav S."/>
            <person name="Hopmans E.C."/>
            <person name="Dutilh B.E."/>
            <person name="Sinninghe Damste J.S."/>
        </authorList>
    </citation>
    <scope>NUCLEOTIDE SEQUENCE [LARGE SCALE GENOMIC DNA]</scope>
    <source>
        <strain evidence="1">NIOZ-UU27</strain>
    </source>
</reference>
<name>A0A8J6N2K8_9DELT</name>
<gene>
    <name evidence="1" type="ORF">H8E19_15465</name>
</gene>
<comment type="caution">
    <text evidence="1">The sequence shown here is derived from an EMBL/GenBank/DDBJ whole genome shotgun (WGS) entry which is preliminary data.</text>
</comment>
<accession>A0A8J6N2K8</accession>
<protein>
    <recommendedName>
        <fullName evidence="3">rRNA small subunit methyltransferase F RNA-binding PUA-like domain-containing protein</fullName>
    </recommendedName>
</protein>
<dbReference type="Proteomes" id="UP000650524">
    <property type="component" value="Unassembled WGS sequence"/>
</dbReference>
<dbReference type="Gene3D" id="3.10.450.720">
    <property type="match status" value="1"/>
</dbReference>
<dbReference type="AlphaFoldDB" id="A0A8J6N2K8"/>